<evidence type="ECO:0000313" key="2">
    <source>
        <dbReference type="Proteomes" id="UP000443582"/>
    </source>
</evidence>
<sequence length="190" mass="21611">MQIVNKENSFLKDSTILISRVGDEFETYNLTDKDCTWVKEILDGITKDFEPEVKPEGFEGLSVELQLKNARDYTFGEHLIVKGKVSGAYTATCIRCLIDTPQTFDSEFTAAYVNKRYEDDPEYEEVDEIFVSDEMADMYFHNRGKADLKEALAECCFLAVNHYPLHDADCKGLCQICGVDQNSETCEHAN</sequence>
<dbReference type="Proteomes" id="UP000443582">
    <property type="component" value="Unassembled WGS sequence"/>
</dbReference>
<dbReference type="RefSeq" id="WP_115361830.1">
    <property type="nucleotide sequence ID" value="NZ_QDKL01000002.1"/>
</dbReference>
<name>A0ABY0IHE2_9BACT</name>
<protein>
    <submittedName>
        <fullName evidence="1">DUF177 domain-containing protein</fullName>
    </submittedName>
</protein>
<accession>A0ABY0IHE2</accession>
<gene>
    <name evidence="1" type="ORF">DAY19_09600</name>
</gene>
<dbReference type="InterPro" id="IPR003772">
    <property type="entry name" value="YceD"/>
</dbReference>
<proteinExistence type="predicted"/>
<evidence type="ECO:0000313" key="1">
    <source>
        <dbReference type="EMBL" id="RZF21934.1"/>
    </source>
</evidence>
<dbReference type="Pfam" id="PF02620">
    <property type="entry name" value="YceD"/>
    <property type="match status" value="1"/>
</dbReference>
<comment type="caution">
    <text evidence="1">The sequence shown here is derived from an EMBL/GenBank/DDBJ whole genome shotgun (WGS) entry which is preliminary data.</text>
</comment>
<reference evidence="2" key="1">
    <citation type="journal article" date="2019" name="Int. J. Syst. Evol. Microbiol.">
        <title>Halobacteriovorax valvorus sp. nov., a novel prokaryotic predator isolated from coastal seawater of China.</title>
        <authorList>
            <person name="Chen M.-X."/>
        </authorList>
    </citation>
    <scope>NUCLEOTIDE SEQUENCE [LARGE SCALE GENOMIC DNA]</scope>
    <source>
        <strain evidence="2">BL9</strain>
    </source>
</reference>
<keyword evidence="2" id="KW-1185">Reference proteome</keyword>
<organism evidence="1 2">
    <name type="scientific">Halobacteriovorax vibrionivorans</name>
    <dbReference type="NCBI Taxonomy" id="2152716"/>
    <lineage>
        <taxon>Bacteria</taxon>
        <taxon>Pseudomonadati</taxon>
        <taxon>Bdellovibrionota</taxon>
        <taxon>Bacteriovoracia</taxon>
        <taxon>Bacteriovoracales</taxon>
        <taxon>Halobacteriovoraceae</taxon>
        <taxon>Halobacteriovorax</taxon>
    </lineage>
</organism>
<dbReference type="EMBL" id="QDKL01000002">
    <property type="protein sequence ID" value="RZF21934.1"/>
    <property type="molecule type" value="Genomic_DNA"/>
</dbReference>